<evidence type="ECO:0000256" key="1">
    <source>
        <dbReference type="SAM" id="MobiDB-lite"/>
    </source>
</evidence>
<dbReference type="EMBL" id="RXGB01011697">
    <property type="protein sequence ID" value="TMW83479.1"/>
    <property type="molecule type" value="Genomic_DNA"/>
</dbReference>
<feature type="non-terminal residue" evidence="2">
    <location>
        <position position="80"/>
    </location>
</feature>
<feature type="compositionally biased region" description="Polar residues" evidence="1">
    <location>
        <begin position="33"/>
        <end position="47"/>
    </location>
</feature>
<evidence type="ECO:0000313" key="2">
    <source>
        <dbReference type="EMBL" id="TMW83479.1"/>
    </source>
</evidence>
<sequence length="80" mass="8937">RNASRILKEEIANAGVPPRGDQVPHLEEDVNDDQTTQSESMTAQANQEVVPHPHQQVATMASRLRDFTQINHPTFYGCIV</sequence>
<proteinExistence type="predicted"/>
<feature type="non-terminal residue" evidence="2">
    <location>
        <position position="1"/>
    </location>
</feature>
<comment type="caution">
    <text evidence="2">The sequence shown here is derived from an EMBL/GenBank/DDBJ whole genome shotgun (WGS) entry which is preliminary data.</text>
</comment>
<gene>
    <name evidence="2" type="ORF">EJD97_001585</name>
</gene>
<accession>A0A6N2ANZ9</accession>
<dbReference type="AlphaFoldDB" id="A0A6N2ANZ9"/>
<protein>
    <submittedName>
        <fullName evidence="2">Uncharacterized protein</fullName>
    </submittedName>
</protein>
<feature type="compositionally biased region" description="Basic and acidic residues" evidence="1">
    <location>
        <begin position="1"/>
        <end position="11"/>
    </location>
</feature>
<feature type="region of interest" description="Disordered" evidence="1">
    <location>
        <begin position="1"/>
        <end position="52"/>
    </location>
</feature>
<organism evidence="2">
    <name type="scientific">Solanum chilense</name>
    <name type="common">Tomato</name>
    <name type="synonym">Lycopersicon chilense</name>
    <dbReference type="NCBI Taxonomy" id="4083"/>
    <lineage>
        <taxon>Eukaryota</taxon>
        <taxon>Viridiplantae</taxon>
        <taxon>Streptophyta</taxon>
        <taxon>Embryophyta</taxon>
        <taxon>Tracheophyta</taxon>
        <taxon>Spermatophyta</taxon>
        <taxon>Magnoliopsida</taxon>
        <taxon>eudicotyledons</taxon>
        <taxon>Gunneridae</taxon>
        <taxon>Pentapetalae</taxon>
        <taxon>asterids</taxon>
        <taxon>lamiids</taxon>
        <taxon>Solanales</taxon>
        <taxon>Solanaceae</taxon>
        <taxon>Solanoideae</taxon>
        <taxon>Solaneae</taxon>
        <taxon>Solanum</taxon>
        <taxon>Solanum subgen. Lycopersicon</taxon>
    </lineage>
</organism>
<name>A0A6N2ANZ9_SOLCI</name>
<reference evidence="2" key="1">
    <citation type="submission" date="2019-05" db="EMBL/GenBank/DDBJ databases">
        <title>The de novo reference genome and transcriptome assemblies of the wild tomato species Solanum chilense.</title>
        <authorList>
            <person name="Stam R."/>
            <person name="Nosenko T."/>
            <person name="Hoerger A.C."/>
            <person name="Stephan W."/>
            <person name="Seidel M.A."/>
            <person name="Kuhn J.M.M."/>
            <person name="Haberer G."/>
            <person name="Tellier A."/>
        </authorList>
    </citation>
    <scope>NUCLEOTIDE SEQUENCE</scope>
    <source>
        <tissue evidence="2">Mature leaves</tissue>
    </source>
</reference>